<sequence>MADIDPKTTFRIQHTTLSDSNLGPDELLIKGPLILLDLVLGAGLHSRGQIAVCGVISTYTDADAQGPEGFIVFDYAKQYGKAIEDMLNWIREQAQESRDC</sequence>
<protein>
    <submittedName>
        <fullName evidence="1">Uncharacterized protein</fullName>
    </submittedName>
</protein>
<keyword evidence="2" id="KW-1185">Reference proteome</keyword>
<dbReference type="AlphaFoldDB" id="A0A9P5VFX1"/>
<feature type="non-terminal residue" evidence="1">
    <location>
        <position position="1"/>
    </location>
</feature>
<evidence type="ECO:0000313" key="1">
    <source>
        <dbReference type="EMBL" id="KAF9312499.1"/>
    </source>
</evidence>
<organism evidence="1 2">
    <name type="scientific">Podila minutissima</name>
    <dbReference type="NCBI Taxonomy" id="64525"/>
    <lineage>
        <taxon>Eukaryota</taxon>
        <taxon>Fungi</taxon>
        <taxon>Fungi incertae sedis</taxon>
        <taxon>Mucoromycota</taxon>
        <taxon>Mortierellomycotina</taxon>
        <taxon>Mortierellomycetes</taxon>
        <taxon>Mortierellales</taxon>
        <taxon>Mortierellaceae</taxon>
        <taxon>Podila</taxon>
    </lineage>
</organism>
<evidence type="ECO:0000313" key="2">
    <source>
        <dbReference type="Proteomes" id="UP000696485"/>
    </source>
</evidence>
<name>A0A9P5VFX1_9FUNG</name>
<comment type="caution">
    <text evidence="1">The sequence shown here is derived from an EMBL/GenBank/DDBJ whole genome shotgun (WGS) entry which is preliminary data.</text>
</comment>
<reference evidence="1" key="1">
    <citation type="journal article" date="2020" name="Fungal Divers.">
        <title>Resolving the Mortierellaceae phylogeny through synthesis of multi-gene phylogenetics and phylogenomics.</title>
        <authorList>
            <person name="Vandepol N."/>
            <person name="Liber J."/>
            <person name="Desiro A."/>
            <person name="Na H."/>
            <person name="Kennedy M."/>
            <person name="Barry K."/>
            <person name="Grigoriev I.V."/>
            <person name="Miller A.N."/>
            <person name="O'Donnell K."/>
            <person name="Stajich J.E."/>
            <person name="Bonito G."/>
        </authorList>
    </citation>
    <scope>NUCLEOTIDE SEQUENCE</scope>
    <source>
        <strain evidence="1">NVP1</strain>
    </source>
</reference>
<dbReference type="EMBL" id="JAAAUY010002403">
    <property type="protein sequence ID" value="KAF9312499.1"/>
    <property type="molecule type" value="Genomic_DNA"/>
</dbReference>
<dbReference type="Proteomes" id="UP000696485">
    <property type="component" value="Unassembled WGS sequence"/>
</dbReference>
<dbReference type="Gene3D" id="3.40.50.720">
    <property type="entry name" value="NAD(P)-binding Rossmann-like Domain"/>
    <property type="match status" value="1"/>
</dbReference>
<gene>
    <name evidence="1" type="ORF">BG006_004364</name>
</gene>
<proteinExistence type="predicted"/>
<accession>A0A9P5VFX1</accession>